<dbReference type="PANTHER" id="PTHR12156:SF21">
    <property type="entry name" value="PLECKSTRIN HOMOLOGY-LIKE DOMAIN FAMILY B MEMBER 2"/>
    <property type="match status" value="1"/>
</dbReference>
<dbReference type="GO" id="GO:0070507">
    <property type="term" value="P:regulation of microtubule cytoskeleton organization"/>
    <property type="evidence" value="ECO:0007669"/>
    <property type="project" value="TreeGrafter"/>
</dbReference>
<dbReference type="GO" id="GO:0045180">
    <property type="term" value="C:basal cortex"/>
    <property type="evidence" value="ECO:0007669"/>
    <property type="project" value="TreeGrafter"/>
</dbReference>
<reference evidence="1" key="3">
    <citation type="submission" date="2025-09" db="UniProtKB">
        <authorList>
            <consortium name="Ensembl"/>
        </authorList>
    </citation>
    <scope>IDENTIFICATION</scope>
</reference>
<reference evidence="1" key="2">
    <citation type="submission" date="2025-08" db="UniProtKB">
        <authorList>
            <consortium name="Ensembl"/>
        </authorList>
    </citation>
    <scope>IDENTIFICATION</scope>
</reference>
<evidence type="ECO:0000313" key="1">
    <source>
        <dbReference type="Ensembl" id="ENSHHUP00000000316.1"/>
    </source>
</evidence>
<dbReference type="Ensembl" id="ENSHHUT00000000326.1">
    <property type="protein sequence ID" value="ENSHHUP00000000316.1"/>
    <property type="gene ID" value="ENSHHUG00000000239.1"/>
</dbReference>
<organism evidence="1 2">
    <name type="scientific">Hucho hucho</name>
    <name type="common">huchen</name>
    <dbReference type="NCBI Taxonomy" id="62062"/>
    <lineage>
        <taxon>Eukaryota</taxon>
        <taxon>Metazoa</taxon>
        <taxon>Chordata</taxon>
        <taxon>Craniata</taxon>
        <taxon>Vertebrata</taxon>
        <taxon>Euteleostomi</taxon>
        <taxon>Actinopterygii</taxon>
        <taxon>Neopterygii</taxon>
        <taxon>Teleostei</taxon>
        <taxon>Protacanthopterygii</taxon>
        <taxon>Salmoniformes</taxon>
        <taxon>Salmonidae</taxon>
        <taxon>Salmoninae</taxon>
        <taxon>Hucho</taxon>
    </lineage>
</organism>
<dbReference type="Proteomes" id="UP000314982">
    <property type="component" value="Unassembled WGS sequence"/>
</dbReference>
<dbReference type="PANTHER" id="PTHR12156">
    <property type="entry name" value="PLECKSTRIN HOMOLOGY-LIKE DOMAIN, FAMILY B, MEMBER 3"/>
    <property type="match status" value="1"/>
</dbReference>
<dbReference type="AlphaFoldDB" id="A0A4W5JKY3"/>
<accession>A0A4W5JKY3</accession>
<name>A0A4W5JKY3_9TELE</name>
<reference evidence="2" key="1">
    <citation type="submission" date="2018-06" db="EMBL/GenBank/DDBJ databases">
        <title>Genome assembly of Danube salmon.</title>
        <authorList>
            <person name="Macqueen D.J."/>
            <person name="Gundappa M.K."/>
        </authorList>
    </citation>
    <scope>NUCLEOTIDE SEQUENCE [LARGE SCALE GENOMIC DNA]</scope>
</reference>
<dbReference type="InterPro" id="IPR052212">
    <property type="entry name" value="PH-like_domain"/>
</dbReference>
<proteinExistence type="predicted"/>
<evidence type="ECO:0000313" key="2">
    <source>
        <dbReference type="Proteomes" id="UP000314982"/>
    </source>
</evidence>
<sequence>MPLNPRFPDYWSIGLERHLPGHLSLCCVRLSTLQSHLPLSQSSSCGSIIPRGLSISPRVLETRRLLKAGHSQLYMSENRQRLVDLCSRTVSESNVFLDPFHYADNGHGFDTLSVDSSDSMETSISACSPDNISSASTSNVGKIKEMERLLREAQADKHRLLEHKVMKPS</sequence>
<protein>
    <submittedName>
        <fullName evidence="1">Uncharacterized protein</fullName>
    </submittedName>
</protein>
<keyword evidence="2" id="KW-1185">Reference proteome</keyword>
<dbReference type="GeneTree" id="ENSGT00940000156371"/>